<dbReference type="InterPro" id="IPR014757">
    <property type="entry name" value="Tscrpt_reg_IclR_C"/>
</dbReference>
<keyword evidence="1" id="KW-0319">Glycerol metabolism</keyword>
<dbReference type="FunFam" id="1.10.10.10:FF:000056">
    <property type="entry name" value="IclR family transcriptional regulator"/>
    <property type="match status" value="1"/>
</dbReference>
<evidence type="ECO:0000259" key="7">
    <source>
        <dbReference type="PROSITE" id="PS51077"/>
    </source>
</evidence>
<evidence type="ECO:0000256" key="6">
    <source>
        <dbReference type="ARBA" id="ARBA00070406"/>
    </source>
</evidence>
<feature type="domain" description="HTH iclR-type" evidence="7">
    <location>
        <begin position="15"/>
        <end position="76"/>
    </location>
</feature>
<dbReference type="PROSITE" id="PS51078">
    <property type="entry name" value="ICLR_ED"/>
    <property type="match status" value="1"/>
</dbReference>
<organism evidence="9 10">
    <name type="scientific">Gordonia jinhuaensis</name>
    <dbReference type="NCBI Taxonomy" id="1517702"/>
    <lineage>
        <taxon>Bacteria</taxon>
        <taxon>Bacillati</taxon>
        <taxon>Actinomycetota</taxon>
        <taxon>Actinomycetes</taxon>
        <taxon>Mycobacteriales</taxon>
        <taxon>Gordoniaceae</taxon>
        <taxon>Gordonia</taxon>
    </lineage>
</organism>
<sequence length="278" mass="29335">MATSDTDRAADAAIVQSVDRAARILELLTDHPELGVSDIARDLGVHRSTAFRLLATLESRNLVEQETHRGTYRLGLGVLRLAGTVAARIDLVGDAQVACDRVAQRLNETSNVAILDSGAAVNITQTLGAQMVAVTRQYVGRRTPLHCTSTGKVLLAHATDDVISQVLSAPLERFTHATLTDAESLGRELVRVRTNGWAAANEEWEPETNAVAVPVYGASPAGRRSDGDAVVAALSITAPAFRLAPSAFVDAAAVLREVADELGGRLGHVVPTAPVTGR</sequence>
<dbReference type="InterPro" id="IPR005471">
    <property type="entry name" value="Tscrpt_reg_IclR_N"/>
</dbReference>
<reference evidence="9" key="2">
    <citation type="submission" date="2020-09" db="EMBL/GenBank/DDBJ databases">
        <authorList>
            <person name="Sun Q."/>
            <person name="Zhou Y."/>
        </authorList>
    </citation>
    <scope>NUCLEOTIDE SEQUENCE</scope>
    <source>
        <strain evidence="9">CGMCC 1.12827</strain>
    </source>
</reference>
<dbReference type="SUPFAM" id="SSF55781">
    <property type="entry name" value="GAF domain-like"/>
    <property type="match status" value="1"/>
</dbReference>
<protein>
    <recommendedName>
        <fullName evidence="6">Glycerol operon regulatory protein</fullName>
    </recommendedName>
</protein>
<dbReference type="GO" id="GO:0045892">
    <property type="term" value="P:negative regulation of DNA-templated transcription"/>
    <property type="evidence" value="ECO:0007669"/>
    <property type="project" value="TreeGrafter"/>
</dbReference>
<dbReference type="InterPro" id="IPR050707">
    <property type="entry name" value="HTH_MetabolicPath_Reg"/>
</dbReference>
<dbReference type="Pfam" id="PF09339">
    <property type="entry name" value="HTH_IclR"/>
    <property type="match status" value="1"/>
</dbReference>
<keyword evidence="3" id="KW-0238">DNA-binding</keyword>
<dbReference type="GO" id="GO:0006071">
    <property type="term" value="P:glycerol metabolic process"/>
    <property type="evidence" value="ECO:0007669"/>
    <property type="project" value="UniProtKB-KW"/>
</dbReference>
<dbReference type="EMBL" id="BMGC01000006">
    <property type="protein sequence ID" value="GGB25424.1"/>
    <property type="molecule type" value="Genomic_DNA"/>
</dbReference>
<dbReference type="AlphaFoldDB" id="A0A916WSH9"/>
<dbReference type="InterPro" id="IPR036388">
    <property type="entry name" value="WH-like_DNA-bd_sf"/>
</dbReference>
<dbReference type="PANTHER" id="PTHR30136:SF35">
    <property type="entry name" value="HTH-TYPE TRANSCRIPTIONAL REGULATOR RV1719"/>
    <property type="match status" value="1"/>
</dbReference>
<dbReference type="InterPro" id="IPR029016">
    <property type="entry name" value="GAF-like_dom_sf"/>
</dbReference>
<evidence type="ECO:0000313" key="9">
    <source>
        <dbReference type="EMBL" id="GGB25424.1"/>
    </source>
</evidence>
<dbReference type="SUPFAM" id="SSF46785">
    <property type="entry name" value="Winged helix' DNA-binding domain"/>
    <property type="match status" value="1"/>
</dbReference>
<keyword evidence="10" id="KW-1185">Reference proteome</keyword>
<dbReference type="Pfam" id="PF01614">
    <property type="entry name" value="IclR_C"/>
    <property type="match status" value="1"/>
</dbReference>
<dbReference type="GO" id="GO:0003677">
    <property type="term" value="F:DNA binding"/>
    <property type="evidence" value="ECO:0007669"/>
    <property type="project" value="UniProtKB-KW"/>
</dbReference>
<keyword evidence="4" id="KW-0804">Transcription</keyword>
<dbReference type="Gene3D" id="3.30.450.40">
    <property type="match status" value="1"/>
</dbReference>
<dbReference type="GO" id="GO:0003700">
    <property type="term" value="F:DNA-binding transcription factor activity"/>
    <property type="evidence" value="ECO:0007669"/>
    <property type="project" value="TreeGrafter"/>
</dbReference>
<dbReference type="InterPro" id="IPR036390">
    <property type="entry name" value="WH_DNA-bd_sf"/>
</dbReference>
<evidence type="ECO:0000256" key="4">
    <source>
        <dbReference type="ARBA" id="ARBA00023163"/>
    </source>
</evidence>
<comment type="caution">
    <text evidence="9">The sequence shown here is derived from an EMBL/GenBank/DDBJ whole genome shotgun (WGS) entry which is preliminary data.</text>
</comment>
<dbReference type="Gene3D" id="1.10.10.10">
    <property type="entry name" value="Winged helix-like DNA-binding domain superfamily/Winged helix DNA-binding domain"/>
    <property type="match status" value="1"/>
</dbReference>
<comment type="function">
    <text evidence="5">May be an activator protein for the gylABX operon.</text>
</comment>
<name>A0A916WSH9_9ACTN</name>
<feature type="domain" description="IclR-ED" evidence="8">
    <location>
        <begin position="77"/>
        <end position="268"/>
    </location>
</feature>
<evidence type="ECO:0000259" key="8">
    <source>
        <dbReference type="PROSITE" id="PS51078"/>
    </source>
</evidence>
<gene>
    <name evidence="9" type="ORF">GCM10011489_12060</name>
</gene>
<dbReference type="PROSITE" id="PS51077">
    <property type="entry name" value="HTH_ICLR"/>
    <property type="match status" value="1"/>
</dbReference>
<proteinExistence type="predicted"/>
<dbReference type="Proteomes" id="UP000621454">
    <property type="component" value="Unassembled WGS sequence"/>
</dbReference>
<keyword evidence="2" id="KW-0805">Transcription regulation</keyword>
<reference evidence="9" key="1">
    <citation type="journal article" date="2014" name="Int. J. Syst. Evol. Microbiol.">
        <title>Complete genome sequence of Corynebacterium casei LMG S-19264T (=DSM 44701T), isolated from a smear-ripened cheese.</title>
        <authorList>
            <consortium name="US DOE Joint Genome Institute (JGI-PGF)"/>
            <person name="Walter F."/>
            <person name="Albersmeier A."/>
            <person name="Kalinowski J."/>
            <person name="Ruckert C."/>
        </authorList>
    </citation>
    <scope>NUCLEOTIDE SEQUENCE</scope>
    <source>
        <strain evidence="9">CGMCC 1.12827</strain>
    </source>
</reference>
<dbReference type="PANTHER" id="PTHR30136">
    <property type="entry name" value="HELIX-TURN-HELIX TRANSCRIPTIONAL REGULATOR, ICLR FAMILY"/>
    <property type="match status" value="1"/>
</dbReference>
<evidence type="ECO:0000313" key="10">
    <source>
        <dbReference type="Proteomes" id="UP000621454"/>
    </source>
</evidence>
<accession>A0A916WSH9</accession>
<evidence type="ECO:0000256" key="3">
    <source>
        <dbReference type="ARBA" id="ARBA00023125"/>
    </source>
</evidence>
<dbReference type="RefSeq" id="WP_188585697.1">
    <property type="nucleotide sequence ID" value="NZ_BMGC01000006.1"/>
</dbReference>
<evidence type="ECO:0000256" key="1">
    <source>
        <dbReference type="ARBA" id="ARBA00022798"/>
    </source>
</evidence>
<evidence type="ECO:0000256" key="5">
    <source>
        <dbReference type="ARBA" id="ARBA00058938"/>
    </source>
</evidence>
<dbReference type="SMART" id="SM00346">
    <property type="entry name" value="HTH_ICLR"/>
    <property type="match status" value="1"/>
</dbReference>
<evidence type="ECO:0000256" key="2">
    <source>
        <dbReference type="ARBA" id="ARBA00023015"/>
    </source>
</evidence>